<dbReference type="SUPFAM" id="SSF46785">
    <property type="entry name" value="Winged helix' DNA-binding domain"/>
    <property type="match status" value="1"/>
</dbReference>
<sequence length="158" mass="17176">MTTFRNAQQRAADSRRDVMASVLTAAAREGRVCPSLKELGAACGCSLETASNDLRALHAAGRITIKGGEHYRVVTVGAYSTAMLLFDNRRGDALLLARENDGAPTVSVSRLSPDDFSRLMVERGYRFEDSAKALRHLRRVISSPAPLRSSGVSSIYDF</sequence>
<proteinExistence type="predicted"/>
<evidence type="ECO:0000313" key="1">
    <source>
        <dbReference type="EMBL" id="OAN53873.1"/>
    </source>
</evidence>
<accession>A0A178MWN3</accession>
<evidence type="ECO:0000313" key="2">
    <source>
        <dbReference type="Proteomes" id="UP000078428"/>
    </source>
</evidence>
<comment type="caution">
    <text evidence="1">The sequence shown here is derived from an EMBL/GenBank/DDBJ whole genome shotgun (WGS) entry which is preliminary data.</text>
</comment>
<dbReference type="STRING" id="1285242.A6A04_13350"/>
<reference evidence="1 2" key="1">
    <citation type="submission" date="2016-04" db="EMBL/GenBank/DDBJ databases">
        <title>Draft genome sequence of freshwater magnetotactic bacteria Magnetospirillum marisnigri SP-1 and Magnetospirillum moscoviense BB-1.</title>
        <authorList>
            <person name="Koziaeva V."/>
            <person name="Dziuba M.V."/>
            <person name="Ivanov T.M."/>
            <person name="Kuznetsov B."/>
            <person name="Grouzdev D.S."/>
        </authorList>
    </citation>
    <scope>NUCLEOTIDE SEQUENCE [LARGE SCALE GENOMIC DNA]</scope>
    <source>
        <strain evidence="1 2">SP-1</strain>
    </source>
</reference>
<gene>
    <name evidence="1" type="ORF">A6A04_13350</name>
</gene>
<keyword evidence="2" id="KW-1185">Reference proteome</keyword>
<dbReference type="InterPro" id="IPR036390">
    <property type="entry name" value="WH_DNA-bd_sf"/>
</dbReference>
<dbReference type="EMBL" id="LWQT01000038">
    <property type="protein sequence ID" value="OAN53873.1"/>
    <property type="molecule type" value="Genomic_DNA"/>
</dbReference>
<dbReference type="Proteomes" id="UP000078428">
    <property type="component" value="Unassembled WGS sequence"/>
</dbReference>
<organism evidence="1 2">
    <name type="scientific">Paramagnetospirillum marisnigri</name>
    <dbReference type="NCBI Taxonomy" id="1285242"/>
    <lineage>
        <taxon>Bacteria</taxon>
        <taxon>Pseudomonadati</taxon>
        <taxon>Pseudomonadota</taxon>
        <taxon>Alphaproteobacteria</taxon>
        <taxon>Rhodospirillales</taxon>
        <taxon>Magnetospirillaceae</taxon>
        <taxon>Paramagnetospirillum</taxon>
    </lineage>
</organism>
<name>A0A178MWN3_9PROT</name>
<dbReference type="RefSeq" id="WP_068489897.1">
    <property type="nucleotide sequence ID" value="NZ_LWQT01000038.1"/>
</dbReference>
<dbReference type="AlphaFoldDB" id="A0A178MWN3"/>
<protein>
    <submittedName>
        <fullName evidence="1">Uncharacterized protein</fullName>
    </submittedName>
</protein>